<reference evidence="8 9" key="1">
    <citation type="journal article" date="2012" name="G3 (Bethesda)">
        <title>Pichia sorbitophila, an interspecies yeast hybrid reveals early steps of genome resolution following polyploidization.</title>
        <authorList>
            <person name="Leh Louis V."/>
            <person name="Despons L."/>
            <person name="Friedrich A."/>
            <person name="Martin T."/>
            <person name="Durrens P."/>
            <person name="Casaregola S."/>
            <person name="Neuveglise C."/>
            <person name="Fairhead C."/>
            <person name="Marck C."/>
            <person name="Cruz J.A."/>
            <person name="Straub M.L."/>
            <person name="Kugler V."/>
            <person name="Sacerdot C."/>
            <person name="Uzunov Z."/>
            <person name="Thierry A."/>
            <person name="Weiss S."/>
            <person name="Bleykasten C."/>
            <person name="De Montigny J."/>
            <person name="Jacques N."/>
            <person name="Jung P."/>
            <person name="Lemaire M."/>
            <person name="Mallet S."/>
            <person name="Morel G."/>
            <person name="Richard G.F."/>
            <person name="Sarkar A."/>
            <person name="Savel G."/>
            <person name="Schacherer J."/>
            <person name="Seret M.L."/>
            <person name="Talla E."/>
            <person name="Samson G."/>
            <person name="Jubin C."/>
            <person name="Poulain J."/>
            <person name="Vacherie B."/>
            <person name="Barbe V."/>
            <person name="Pelletier E."/>
            <person name="Sherman D.J."/>
            <person name="Westhof E."/>
            <person name="Weissenbach J."/>
            <person name="Baret P.V."/>
            <person name="Wincker P."/>
            <person name="Gaillardin C."/>
            <person name="Dujon B."/>
            <person name="Souciet J.L."/>
        </authorList>
    </citation>
    <scope>NUCLEOTIDE SEQUENCE [LARGE SCALE GENOMIC DNA]</scope>
    <source>
        <strain evidence="9">ATCC MYA-4447 / BCRC 22081 / CBS 7064 / NBRC 10061 / NRRL Y-12695</strain>
    </source>
</reference>
<dbReference type="PANTHER" id="PTHR14146:SF0">
    <property type="entry name" value="EXOCYST COMPLEX COMPONENT 4"/>
    <property type="match status" value="1"/>
</dbReference>
<keyword evidence="1 4" id="KW-0813">Transport</keyword>
<feature type="domain" description="Exocyst complex component Sec8 middle helical bundle" evidence="7">
    <location>
        <begin position="329"/>
        <end position="586"/>
    </location>
</feature>
<keyword evidence="9" id="KW-1185">Reference proteome</keyword>
<dbReference type="GO" id="GO:0006612">
    <property type="term" value="P:protein targeting to membrane"/>
    <property type="evidence" value="ECO:0007669"/>
    <property type="project" value="UniProtKB-UniRule"/>
</dbReference>
<dbReference type="PANTHER" id="PTHR14146">
    <property type="entry name" value="EXOCYST COMPLEX COMPONENT 4"/>
    <property type="match status" value="1"/>
</dbReference>
<dbReference type="EMBL" id="FO082050">
    <property type="protein sequence ID" value="CCE82618.1"/>
    <property type="molecule type" value="Genomic_DNA"/>
</dbReference>
<dbReference type="AlphaFoldDB" id="G8YCD7"/>
<evidence type="ECO:0000256" key="4">
    <source>
        <dbReference type="RuleBase" id="RU367079"/>
    </source>
</evidence>
<comment type="function">
    <text evidence="4">Component of the exocyst complex involved in the docking of exocytic vesicles with fusion sites on the plasma membrane.</text>
</comment>
<comment type="similarity">
    <text evidence="4">Belongs to the SEC8 family.</text>
</comment>
<dbReference type="InterPro" id="IPR039682">
    <property type="entry name" value="Sec8/EXOC4"/>
</dbReference>
<dbReference type="GO" id="GO:0090522">
    <property type="term" value="P:vesicle tethering involved in exocytosis"/>
    <property type="evidence" value="ECO:0007669"/>
    <property type="project" value="UniProtKB-UniRule"/>
</dbReference>
<dbReference type="Pfam" id="PF20652">
    <property type="entry name" value="Sec8_C"/>
    <property type="match status" value="1"/>
</dbReference>
<feature type="compositionally biased region" description="Polar residues" evidence="5">
    <location>
        <begin position="1"/>
        <end position="12"/>
    </location>
</feature>
<dbReference type="InterPro" id="IPR048630">
    <property type="entry name" value="Sec8_M"/>
</dbReference>
<evidence type="ECO:0000259" key="7">
    <source>
        <dbReference type="Pfam" id="PF20652"/>
    </source>
</evidence>
<dbReference type="GO" id="GO:0015031">
    <property type="term" value="P:protein transport"/>
    <property type="evidence" value="ECO:0007669"/>
    <property type="project" value="UniProtKB-KW"/>
</dbReference>
<dbReference type="InParanoid" id="G8YCD7"/>
<dbReference type="Pfam" id="PF04048">
    <property type="entry name" value="Sec8_N"/>
    <property type="match status" value="1"/>
</dbReference>
<evidence type="ECO:0000256" key="2">
    <source>
        <dbReference type="ARBA" id="ARBA00022483"/>
    </source>
</evidence>
<evidence type="ECO:0000313" key="8">
    <source>
        <dbReference type="EMBL" id="CCE82618.1"/>
    </source>
</evidence>
<evidence type="ECO:0000256" key="1">
    <source>
        <dbReference type="ARBA" id="ARBA00022448"/>
    </source>
</evidence>
<keyword evidence="3 4" id="KW-0653">Protein transport</keyword>
<dbReference type="STRING" id="559304.G8YCD7"/>
<dbReference type="FunCoup" id="G8YCD7">
    <property type="interactions" value="498"/>
</dbReference>
<evidence type="ECO:0000256" key="3">
    <source>
        <dbReference type="ARBA" id="ARBA00022927"/>
    </source>
</evidence>
<keyword evidence="2 4" id="KW-0268">Exocytosis</keyword>
<dbReference type="OrthoDB" id="272977at2759"/>
<proteinExistence type="inferred from homology"/>
<evidence type="ECO:0000259" key="6">
    <source>
        <dbReference type="Pfam" id="PF04048"/>
    </source>
</evidence>
<gene>
    <name evidence="8" type="primary">Piso0_002350</name>
    <name evidence="8" type="ORF">GNLVRS01_PISO0J10129g</name>
</gene>
<dbReference type="InterPro" id="IPR007191">
    <property type="entry name" value="Sec8_exocyst_N"/>
</dbReference>
<dbReference type="GO" id="GO:0006893">
    <property type="term" value="P:Golgi to plasma membrane transport"/>
    <property type="evidence" value="ECO:0007669"/>
    <property type="project" value="TreeGrafter"/>
</dbReference>
<sequence>MVNRNRGVSMSFNGHRPEEEKQRMKESILEMKEVYNTIKYEWPECLNEDANPIDMAISLLDDTSVGQAYKLPEFEALAKETQTALRNVVNEHYDIFNNTIGSYHQLLASLDVSQNECQDIKTILETSTRDIGNRADILVELSQTSARYSEMIEILDAMDALVAIPEKIDQLILDKKIHAVYDVIAQSYTIAEQYNLWSLSAMETTRSYLEMQSKNLFDMILDELQNEIYLKNVSIVANNKNNRFPYLQSLAISDKPQMVSFKTLLTESKSLEQFVYNSANLDISETVECFTEPVNIFIRDHLPRLHDHLTKNSENMDYSIVLNSTSSTSSESFHYMYMLLNTASRLNRLPQVLDILKSSHQQEIHNLINRVTEEVKLRNVQVLNKLSKFKNLDSAYTADIITGRTFNDYAVIVLEDLFGSIFIKALTVLQKQKVVENIIDKIKERETSNVSYELKDSWESITKELKALMVNYTYDSSKASQTVMSNNSNSEGNIIDIFSKQEAFRFENVSSNNAAKTTEDMKIILENMFPGFVISEENNNIKESNVKFGSFEQDSPYIKSETFNAMVEVLVPRNLFNMRIILEFFLVFVSGAQMLFGGIPDARSSEKGLAINFFNDYMTKVFLGNLRAKLDEAFGVFVSDKDVNSDKVAESGQIVSTPFNFKLELTSLHQIDGEKTYQLANPSYSEIQIYQNALDFKSLFKNACAILNTSLNHREEYSKLCLNFLEKFANTYKNFHASLLSTNTSQGYSDMSLNDSNSRSHGSSVISTWLGIHSLTDISNKILQEPADSKILHSFIEKETEMLLITKSHNAELFSVTKDDFLDNDSLFHICNLLTTTSWILSWLPYMKKEASYAMKENGSKDLNVIEDLKQSWCFLENGLSSQASIDTNEDIYLALSPTQISYFDSIISTFEDIRNKTLIVLRYDLRCKALYFIGNSFKEGEWILSSEPGDADSFIGLYNKEVFSIESKLSSILEEHEKERIFLGLPNFFNKILIQGSNLIPKINSNGIKKVLLNTFSLQQMLKNIMPGPQHVDFSRASVYFELFTNPEYELIDSIKNNSQHFSRAELVNMVRLIYSERLADGSGSSLNKNKYNDLIKKVEEYSD</sequence>
<accession>G8YCD7</accession>
<organism evidence="8 9">
    <name type="scientific">Pichia sorbitophila (strain ATCC MYA-4447 / BCRC 22081 / CBS 7064 / NBRC 10061 / NRRL Y-12695)</name>
    <name type="common">Hybrid yeast</name>
    <dbReference type="NCBI Taxonomy" id="559304"/>
    <lineage>
        <taxon>Eukaryota</taxon>
        <taxon>Fungi</taxon>
        <taxon>Dikarya</taxon>
        <taxon>Ascomycota</taxon>
        <taxon>Saccharomycotina</taxon>
        <taxon>Pichiomycetes</taxon>
        <taxon>Debaryomycetaceae</taxon>
        <taxon>Millerozyma</taxon>
    </lineage>
</organism>
<name>G8YCD7_PICSO</name>
<evidence type="ECO:0000313" key="9">
    <source>
        <dbReference type="Proteomes" id="UP000005222"/>
    </source>
</evidence>
<dbReference type="OMA" id="WYKAIVT"/>
<dbReference type="eggNOG" id="KOG3691">
    <property type="taxonomic scope" value="Eukaryota"/>
</dbReference>
<feature type="domain" description="Exocyst complex component Sec8 N-terminal" evidence="6">
    <location>
        <begin position="30"/>
        <end position="171"/>
    </location>
</feature>
<dbReference type="GO" id="GO:0000145">
    <property type="term" value="C:exocyst"/>
    <property type="evidence" value="ECO:0007669"/>
    <property type="project" value="UniProtKB-UniRule"/>
</dbReference>
<feature type="region of interest" description="Disordered" evidence="5">
    <location>
        <begin position="1"/>
        <end position="21"/>
    </location>
</feature>
<dbReference type="HOGENOM" id="CLU_004025_2_0_1"/>
<dbReference type="GO" id="GO:0006904">
    <property type="term" value="P:vesicle docking involved in exocytosis"/>
    <property type="evidence" value="ECO:0007669"/>
    <property type="project" value="InterPro"/>
</dbReference>
<protein>
    <recommendedName>
        <fullName evidence="4">Exocyst complex component Sec8</fullName>
    </recommendedName>
</protein>
<dbReference type="Proteomes" id="UP000005222">
    <property type="component" value="Chromosome J"/>
</dbReference>
<evidence type="ECO:0000256" key="5">
    <source>
        <dbReference type="SAM" id="MobiDB-lite"/>
    </source>
</evidence>